<evidence type="ECO:0000313" key="1">
    <source>
        <dbReference type="EnsemblPlants" id="MELO3C001251.2.1"/>
    </source>
</evidence>
<dbReference type="EnsemblPlants" id="MELO3C001251.2.1">
    <property type="protein sequence ID" value="MELO3C001251.2.1"/>
    <property type="gene ID" value="MELO3C001251.2"/>
</dbReference>
<accession>A0A9I9CCU4</accession>
<protein>
    <submittedName>
        <fullName evidence="1">Uncharacterized protein</fullName>
    </submittedName>
</protein>
<sequence>MGPNDREGSLWAGQASRDPKLKSKCKSLKTLFGLASPLPLMTPSLNLSLNW</sequence>
<dbReference type="AlphaFoldDB" id="A0A9I9CCU4"/>
<proteinExistence type="predicted"/>
<name>A0A9I9CCU4_CUCME</name>
<reference evidence="1" key="1">
    <citation type="submission" date="2023-03" db="UniProtKB">
        <authorList>
            <consortium name="EnsemblPlants"/>
        </authorList>
    </citation>
    <scope>IDENTIFICATION</scope>
</reference>
<dbReference type="Gramene" id="MELO3C001251.2.1">
    <property type="protein sequence ID" value="MELO3C001251.2.1"/>
    <property type="gene ID" value="MELO3C001251.2"/>
</dbReference>
<organism evidence="1">
    <name type="scientific">Cucumis melo</name>
    <name type="common">Muskmelon</name>
    <dbReference type="NCBI Taxonomy" id="3656"/>
    <lineage>
        <taxon>Eukaryota</taxon>
        <taxon>Viridiplantae</taxon>
        <taxon>Streptophyta</taxon>
        <taxon>Embryophyta</taxon>
        <taxon>Tracheophyta</taxon>
        <taxon>Spermatophyta</taxon>
        <taxon>Magnoliopsida</taxon>
        <taxon>eudicotyledons</taxon>
        <taxon>Gunneridae</taxon>
        <taxon>Pentapetalae</taxon>
        <taxon>rosids</taxon>
        <taxon>fabids</taxon>
        <taxon>Cucurbitales</taxon>
        <taxon>Cucurbitaceae</taxon>
        <taxon>Benincaseae</taxon>
        <taxon>Cucumis</taxon>
    </lineage>
</organism>